<dbReference type="CDD" id="cd02274">
    <property type="entry name" value="DHDPR_N"/>
    <property type="match status" value="1"/>
</dbReference>
<dbReference type="InterPro" id="IPR000846">
    <property type="entry name" value="DapB_N"/>
</dbReference>
<dbReference type="EMBL" id="VSSQ01008144">
    <property type="protein sequence ID" value="MPM38018.1"/>
    <property type="molecule type" value="Genomic_DNA"/>
</dbReference>
<dbReference type="SUPFAM" id="SSF51735">
    <property type="entry name" value="NAD(P)-binding Rossmann-fold domains"/>
    <property type="match status" value="1"/>
</dbReference>
<organism evidence="15">
    <name type="scientific">bioreactor metagenome</name>
    <dbReference type="NCBI Taxonomy" id="1076179"/>
    <lineage>
        <taxon>unclassified sequences</taxon>
        <taxon>metagenomes</taxon>
        <taxon>ecological metagenomes</taxon>
    </lineage>
</organism>
<dbReference type="SUPFAM" id="SSF55347">
    <property type="entry name" value="Glyceraldehyde-3-phosphate dehydrogenase-like, C-terminal domain"/>
    <property type="match status" value="1"/>
</dbReference>
<evidence type="ECO:0000256" key="6">
    <source>
        <dbReference type="ARBA" id="ARBA00023002"/>
    </source>
</evidence>
<dbReference type="PROSITE" id="PS01298">
    <property type="entry name" value="DAPB"/>
    <property type="match status" value="1"/>
</dbReference>
<keyword evidence="6 15" id="KW-0560">Oxidoreductase</keyword>
<name>A0A644ZCJ5_9ZZZZ</name>
<keyword evidence="8" id="KW-0457">Lysine biosynthesis</keyword>
<dbReference type="PIRSF" id="PIRSF000161">
    <property type="entry name" value="DHPR"/>
    <property type="match status" value="1"/>
</dbReference>
<evidence type="ECO:0000256" key="9">
    <source>
        <dbReference type="ARBA" id="ARBA00037922"/>
    </source>
</evidence>
<dbReference type="GO" id="GO:0019877">
    <property type="term" value="P:diaminopimelate biosynthetic process"/>
    <property type="evidence" value="ECO:0007669"/>
    <property type="project" value="UniProtKB-KW"/>
</dbReference>
<comment type="catalytic activity">
    <reaction evidence="12">
        <text>(S)-2,3,4,5-tetrahydrodipicolinate + NAD(+) + H2O = (2S,4S)-4-hydroxy-2,3,4,5-tetrahydrodipicolinate + NADH + H(+)</text>
        <dbReference type="Rhea" id="RHEA:35323"/>
        <dbReference type="ChEBI" id="CHEBI:15377"/>
        <dbReference type="ChEBI" id="CHEBI:15378"/>
        <dbReference type="ChEBI" id="CHEBI:16845"/>
        <dbReference type="ChEBI" id="CHEBI:57540"/>
        <dbReference type="ChEBI" id="CHEBI:57945"/>
        <dbReference type="ChEBI" id="CHEBI:67139"/>
        <dbReference type="EC" id="1.17.1.8"/>
    </reaction>
</comment>
<dbReference type="InterPro" id="IPR022664">
    <property type="entry name" value="DapB_N_CS"/>
</dbReference>
<dbReference type="GO" id="GO:0008839">
    <property type="term" value="F:4-hydroxy-tetrahydrodipicolinate reductase"/>
    <property type="evidence" value="ECO:0007669"/>
    <property type="project" value="UniProtKB-EC"/>
</dbReference>
<dbReference type="AlphaFoldDB" id="A0A644ZCJ5"/>
<evidence type="ECO:0000256" key="10">
    <source>
        <dbReference type="ARBA" id="ARBA00038983"/>
    </source>
</evidence>
<evidence type="ECO:0000256" key="1">
    <source>
        <dbReference type="ARBA" id="ARBA00006642"/>
    </source>
</evidence>
<proteinExistence type="inferred from homology"/>
<dbReference type="PANTHER" id="PTHR20836:SF0">
    <property type="entry name" value="4-HYDROXY-TETRAHYDRODIPICOLINATE REDUCTASE 1, CHLOROPLASTIC-RELATED"/>
    <property type="match status" value="1"/>
</dbReference>
<sequence length="246" mass="26002">MIKVAVFGAKGRMGREICKAVDEAADLQLVAGVDAGDDRTEVEKAQVVIDFTHPDAVMDNIKWCIDHGINAVVGTTGFSPAKYDEVRGWLAAKPGVNVLIASNFSIAAVLLMHFAAKAAPFFESVEVIELHHPRKVDAPSGTAITTANMIAGARADADCPPMPDATVKELDGARGAVVDGVHVHSVRLQGLFAHEEVVFGNPGEMLTIRDDSFHRSSYMPGVLGAVRAVGKRPGLTIGIDDLLGIA</sequence>
<comment type="similarity">
    <text evidence="1">Belongs to the DapB family.</text>
</comment>
<dbReference type="FunFam" id="3.30.360.10:FF:000009">
    <property type="entry name" value="4-hydroxy-tetrahydrodipicolinate reductase"/>
    <property type="match status" value="1"/>
</dbReference>
<keyword evidence="5" id="KW-0220">Diaminopimelate biosynthesis</keyword>
<dbReference type="InterPro" id="IPR036291">
    <property type="entry name" value="NAD(P)-bd_dom_sf"/>
</dbReference>
<evidence type="ECO:0000313" key="15">
    <source>
        <dbReference type="EMBL" id="MPM38018.1"/>
    </source>
</evidence>
<evidence type="ECO:0000259" key="14">
    <source>
        <dbReference type="Pfam" id="PF05173"/>
    </source>
</evidence>
<dbReference type="InterPro" id="IPR023940">
    <property type="entry name" value="DHDPR_bac"/>
</dbReference>
<dbReference type="HAMAP" id="MF_00102">
    <property type="entry name" value="DapB"/>
    <property type="match status" value="1"/>
</dbReference>
<evidence type="ECO:0000256" key="2">
    <source>
        <dbReference type="ARBA" id="ARBA00022490"/>
    </source>
</evidence>
<dbReference type="GO" id="GO:0009089">
    <property type="term" value="P:lysine biosynthetic process via diaminopimelate"/>
    <property type="evidence" value="ECO:0007669"/>
    <property type="project" value="InterPro"/>
</dbReference>
<evidence type="ECO:0000256" key="3">
    <source>
        <dbReference type="ARBA" id="ARBA00022605"/>
    </source>
</evidence>
<evidence type="ECO:0000256" key="5">
    <source>
        <dbReference type="ARBA" id="ARBA00022915"/>
    </source>
</evidence>
<dbReference type="NCBIfam" id="TIGR00036">
    <property type="entry name" value="dapB"/>
    <property type="match status" value="1"/>
</dbReference>
<dbReference type="EC" id="1.17.1.8" evidence="10"/>
<evidence type="ECO:0000256" key="12">
    <source>
        <dbReference type="ARBA" id="ARBA00049396"/>
    </source>
</evidence>
<keyword evidence="3" id="KW-0028">Amino-acid biosynthesis</keyword>
<dbReference type="Gene3D" id="3.40.50.720">
    <property type="entry name" value="NAD(P)-binding Rossmann-like Domain"/>
    <property type="match status" value="1"/>
</dbReference>
<dbReference type="Pfam" id="PF01113">
    <property type="entry name" value="DapB_N"/>
    <property type="match status" value="1"/>
</dbReference>
<evidence type="ECO:0000256" key="11">
    <source>
        <dbReference type="ARBA" id="ARBA00049080"/>
    </source>
</evidence>
<comment type="caution">
    <text evidence="15">The sequence shown here is derived from an EMBL/GenBank/DDBJ whole genome shotgun (WGS) entry which is preliminary data.</text>
</comment>
<dbReference type="PANTHER" id="PTHR20836">
    <property type="entry name" value="DIHYDRODIPICOLINATE REDUCTASE"/>
    <property type="match status" value="1"/>
</dbReference>
<protein>
    <recommendedName>
        <fullName evidence="10">4-hydroxy-tetrahydrodipicolinate reductase</fullName>
        <ecNumber evidence="10">1.17.1.8</ecNumber>
    </recommendedName>
</protein>
<feature type="domain" description="Dihydrodipicolinate reductase N-terminal" evidence="13">
    <location>
        <begin position="2"/>
        <end position="104"/>
    </location>
</feature>
<dbReference type="Pfam" id="PF05173">
    <property type="entry name" value="DapB_C"/>
    <property type="match status" value="1"/>
</dbReference>
<comment type="catalytic activity">
    <reaction evidence="11">
        <text>(S)-2,3,4,5-tetrahydrodipicolinate + NADP(+) + H2O = (2S,4S)-4-hydroxy-2,3,4,5-tetrahydrodipicolinate + NADPH + H(+)</text>
        <dbReference type="Rhea" id="RHEA:35331"/>
        <dbReference type="ChEBI" id="CHEBI:15377"/>
        <dbReference type="ChEBI" id="CHEBI:15378"/>
        <dbReference type="ChEBI" id="CHEBI:16845"/>
        <dbReference type="ChEBI" id="CHEBI:57783"/>
        <dbReference type="ChEBI" id="CHEBI:58349"/>
        <dbReference type="ChEBI" id="CHEBI:67139"/>
        <dbReference type="EC" id="1.17.1.8"/>
    </reaction>
</comment>
<feature type="domain" description="Dihydrodipicolinate reductase C-terminal" evidence="14">
    <location>
        <begin position="108"/>
        <end position="243"/>
    </location>
</feature>
<comment type="pathway">
    <text evidence="9">Amino-acid biosynthesis; L-lysine biosynthesis via DAP pathway; (S)-tetrahydrodipicolinate from L-aspartate: step 4/4.</text>
</comment>
<evidence type="ECO:0000259" key="13">
    <source>
        <dbReference type="Pfam" id="PF01113"/>
    </source>
</evidence>
<dbReference type="Gene3D" id="3.30.360.10">
    <property type="entry name" value="Dihydrodipicolinate Reductase, domain 2"/>
    <property type="match status" value="1"/>
</dbReference>
<evidence type="ECO:0000256" key="7">
    <source>
        <dbReference type="ARBA" id="ARBA00023027"/>
    </source>
</evidence>
<reference evidence="15" key="1">
    <citation type="submission" date="2019-08" db="EMBL/GenBank/DDBJ databases">
        <authorList>
            <person name="Kucharzyk K."/>
            <person name="Murdoch R.W."/>
            <person name="Higgins S."/>
            <person name="Loffler F."/>
        </authorList>
    </citation>
    <scope>NUCLEOTIDE SEQUENCE</scope>
</reference>
<gene>
    <name evidence="15" type="primary">dapB_30</name>
    <name evidence="15" type="ORF">SDC9_84641</name>
</gene>
<dbReference type="InterPro" id="IPR022663">
    <property type="entry name" value="DapB_C"/>
</dbReference>
<evidence type="ECO:0000256" key="4">
    <source>
        <dbReference type="ARBA" id="ARBA00022857"/>
    </source>
</evidence>
<keyword evidence="7" id="KW-0520">NAD</keyword>
<accession>A0A644ZCJ5</accession>
<keyword evidence="4" id="KW-0521">NADP</keyword>
<dbReference type="GO" id="GO:0005829">
    <property type="term" value="C:cytosol"/>
    <property type="evidence" value="ECO:0007669"/>
    <property type="project" value="TreeGrafter"/>
</dbReference>
<keyword evidence="2" id="KW-0963">Cytoplasm</keyword>
<evidence type="ECO:0000256" key="8">
    <source>
        <dbReference type="ARBA" id="ARBA00023154"/>
    </source>
</evidence>